<dbReference type="InterPro" id="IPR010595">
    <property type="entry name" value="DUF1161"/>
</dbReference>
<proteinExistence type="predicted"/>
<keyword evidence="1" id="KW-0732">Signal</keyword>
<evidence type="ECO:0000256" key="1">
    <source>
        <dbReference type="SAM" id="SignalP"/>
    </source>
</evidence>
<dbReference type="AlphaFoldDB" id="A0A2S5TC34"/>
<dbReference type="EMBL" id="PSNW01000012">
    <property type="protein sequence ID" value="PPE72516.1"/>
    <property type="molecule type" value="Genomic_DNA"/>
</dbReference>
<sequence length="74" mass="7695">MKRIILAALLTLPTLAAAAKPCDELKGEIAAKLDGKGVKTYSLDVVPAAEAKGKVVGSCDAGAKRIVYRRAQSL</sequence>
<reference evidence="2 3" key="1">
    <citation type="submission" date="2018-02" db="EMBL/GenBank/DDBJ databases">
        <title>Genome sequencing of Solimonas sp. HR-BB.</title>
        <authorList>
            <person name="Lee Y."/>
            <person name="Jeon C.O."/>
        </authorList>
    </citation>
    <scope>NUCLEOTIDE SEQUENCE [LARGE SCALE GENOMIC DNA]</scope>
    <source>
        <strain evidence="2 3">HR-BB</strain>
    </source>
</reference>
<keyword evidence="3" id="KW-1185">Reference proteome</keyword>
<name>A0A2S5TC34_9GAMM</name>
<dbReference type="Proteomes" id="UP000238220">
    <property type="component" value="Unassembled WGS sequence"/>
</dbReference>
<accession>A0A2S5TC34</accession>
<dbReference type="OrthoDB" id="9152878at2"/>
<dbReference type="RefSeq" id="WP_104231832.1">
    <property type="nucleotide sequence ID" value="NZ_PSNW01000012.1"/>
</dbReference>
<evidence type="ECO:0008006" key="4">
    <source>
        <dbReference type="Google" id="ProtNLM"/>
    </source>
</evidence>
<evidence type="ECO:0000313" key="3">
    <source>
        <dbReference type="Proteomes" id="UP000238220"/>
    </source>
</evidence>
<dbReference type="Pfam" id="PF06649">
    <property type="entry name" value="DUF1161"/>
    <property type="match status" value="1"/>
</dbReference>
<protein>
    <recommendedName>
        <fullName evidence="4">DUF1161 domain-containing protein</fullName>
    </recommendedName>
</protein>
<feature type="signal peptide" evidence="1">
    <location>
        <begin position="1"/>
        <end position="18"/>
    </location>
</feature>
<organism evidence="2 3">
    <name type="scientific">Solimonas fluminis</name>
    <dbReference type="NCBI Taxonomy" id="2086571"/>
    <lineage>
        <taxon>Bacteria</taxon>
        <taxon>Pseudomonadati</taxon>
        <taxon>Pseudomonadota</taxon>
        <taxon>Gammaproteobacteria</taxon>
        <taxon>Nevskiales</taxon>
        <taxon>Nevskiaceae</taxon>
        <taxon>Solimonas</taxon>
    </lineage>
</organism>
<feature type="chain" id="PRO_5015622767" description="DUF1161 domain-containing protein" evidence="1">
    <location>
        <begin position="19"/>
        <end position="74"/>
    </location>
</feature>
<gene>
    <name evidence="2" type="ORF">C3942_18420</name>
</gene>
<comment type="caution">
    <text evidence="2">The sequence shown here is derived from an EMBL/GenBank/DDBJ whole genome shotgun (WGS) entry which is preliminary data.</text>
</comment>
<evidence type="ECO:0000313" key="2">
    <source>
        <dbReference type="EMBL" id="PPE72516.1"/>
    </source>
</evidence>